<dbReference type="OrthoDB" id="4230779at2"/>
<keyword evidence="5" id="KW-1185">Reference proteome</keyword>
<name>A0A437MLV3_9PROT</name>
<dbReference type="Pfam" id="PF01494">
    <property type="entry name" value="FAD_binding_3"/>
    <property type="match status" value="1"/>
</dbReference>
<evidence type="ECO:0000313" key="5">
    <source>
        <dbReference type="Proteomes" id="UP000282957"/>
    </source>
</evidence>
<dbReference type="Gene3D" id="3.50.50.60">
    <property type="entry name" value="FAD/NAD(P)-binding domain"/>
    <property type="match status" value="1"/>
</dbReference>
<dbReference type="Proteomes" id="UP000282957">
    <property type="component" value="Unassembled WGS sequence"/>
</dbReference>
<dbReference type="GO" id="GO:0071949">
    <property type="term" value="F:FAD binding"/>
    <property type="evidence" value="ECO:0007669"/>
    <property type="project" value="InterPro"/>
</dbReference>
<organism evidence="4 5">
    <name type="scientific">Rhodovarius crocodyli</name>
    <dbReference type="NCBI Taxonomy" id="1979269"/>
    <lineage>
        <taxon>Bacteria</taxon>
        <taxon>Pseudomonadati</taxon>
        <taxon>Pseudomonadota</taxon>
        <taxon>Alphaproteobacteria</taxon>
        <taxon>Acetobacterales</taxon>
        <taxon>Roseomonadaceae</taxon>
        <taxon>Rhodovarius</taxon>
    </lineage>
</organism>
<comment type="caution">
    <text evidence="4">The sequence shown here is derived from an EMBL/GenBank/DDBJ whole genome shotgun (WGS) entry which is preliminary data.</text>
</comment>
<dbReference type="PANTHER" id="PTHR13789">
    <property type="entry name" value="MONOOXYGENASE"/>
    <property type="match status" value="1"/>
</dbReference>
<dbReference type="GO" id="GO:0004497">
    <property type="term" value="F:monooxygenase activity"/>
    <property type="evidence" value="ECO:0007669"/>
    <property type="project" value="UniProtKB-KW"/>
</dbReference>
<keyword evidence="2 4" id="KW-0503">Monooxygenase</keyword>
<accession>A0A437MLV3</accession>
<evidence type="ECO:0000259" key="3">
    <source>
        <dbReference type="Pfam" id="PF01494"/>
    </source>
</evidence>
<dbReference type="PANTHER" id="PTHR13789:SF309">
    <property type="entry name" value="PUTATIVE (AFU_ORTHOLOGUE AFUA_6G14510)-RELATED"/>
    <property type="match status" value="1"/>
</dbReference>
<dbReference type="AlphaFoldDB" id="A0A437MLV3"/>
<dbReference type="SUPFAM" id="SSF51905">
    <property type="entry name" value="FAD/NAD(P)-binding domain"/>
    <property type="match status" value="1"/>
</dbReference>
<proteinExistence type="predicted"/>
<reference evidence="4 5" key="1">
    <citation type="submission" date="2019-01" db="EMBL/GenBank/DDBJ databases">
        <authorList>
            <person name="Chen W.-M."/>
        </authorList>
    </citation>
    <scope>NUCLEOTIDE SEQUENCE [LARGE SCALE GENOMIC DNA]</scope>
    <source>
        <strain evidence="4 5">CCP-6</strain>
    </source>
</reference>
<keyword evidence="1" id="KW-0560">Oxidoreductase</keyword>
<dbReference type="RefSeq" id="WP_127785120.1">
    <property type="nucleotide sequence ID" value="NZ_SACL01000001.1"/>
</dbReference>
<dbReference type="EMBL" id="SACL01000001">
    <property type="protein sequence ID" value="RVT98648.1"/>
    <property type="molecule type" value="Genomic_DNA"/>
</dbReference>
<evidence type="ECO:0000256" key="1">
    <source>
        <dbReference type="ARBA" id="ARBA00023002"/>
    </source>
</evidence>
<sequence>MTTTQRHAEIAGGGIGGLGLGMMLAADGWTVRVHERSPEIREVGAGLYIKNNSLRVLEQYGVVEELEPHGTWLKHRRVRNAEGRVINEHETVGHRRCLVTPRQALVDVLASRARAYGVEVVTGSHIAGIEAGGALIDAAGKRYAADLVVAADGARSRLRNALGIKGSFRELDTLIDRFLVDTRSFTQDDATTEHWSGRRRIGITPSGPNQSYVYVVMPRGDAPGARLPLDVASWNASHPFLKAEFDILSQAPSTQYPYALVKVDRWSEGKAAIVGDCAHGLPPTLGQGAGLTLMNSYALMRMVQGRADIPAALREWEKTVRFISDSTQRWAVRYDWFSRQWPSSLSLLKPLVVGAFQHSKYLTEKLRMADRGLDLTPIGFAA</sequence>
<dbReference type="PRINTS" id="PR00420">
    <property type="entry name" value="RNGMNOXGNASE"/>
</dbReference>
<protein>
    <submittedName>
        <fullName evidence="4">FAD-dependent monooxygenase</fullName>
    </submittedName>
</protein>
<feature type="domain" description="FAD-binding" evidence="3">
    <location>
        <begin position="10"/>
        <end position="301"/>
    </location>
</feature>
<evidence type="ECO:0000313" key="4">
    <source>
        <dbReference type="EMBL" id="RVT98648.1"/>
    </source>
</evidence>
<dbReference type="Gene3D" id="3.30.9.10">
    <property type="entry name" value="D-Amino Acid Oxidase, subunit A, domain 2"/>
    <property type="match status" value="1"/>
</dbReference>
<dbReference type="InterPro" id="IPR050493">
    <property type="entry name" value="FAD-dep_Monooxygenase_BioMet"/>
</dbReference>
<gene>
    <name evidence="4" type="ORF">EOD42_00595</name>
</gene>
<dbReference type="InterPro" id="IPR036188">
    <property type="entry name" value="FAD/NAD-bd_sf"/>
</dbReference>
<evidence type="ECO:0000256" key="2">
    <source>
        <dbReference type="ARBA" id="ARBA00023033"/>
    </source>
</evidence>
<dbReference type="InterPro" id="IPR002938">
    <property type="entry name" value="FAD-bd"/>
</dbReference>